<protein>
    <recommendedName>
        <fullName evidence="4">DUF304 domain-containing protein</fullName>
    </recommendedName>
</protein>
<dbReference type="OrthoDB" id="797571at2"/>
<keyword evidence="1" id="KW-1133">Transmembrane helix</keyword>
<name>A0A1S9PH29_9SPHI</name>
<feature type="transmembrane region" description="Helical" evidence="1">
    <location>
        <begin position="44"/>
        <end position="65"/>
    </location>
</feature>
<keyword evidence="1" id="KW-0812">Transmembrane</keyword>
<accession>A0A1S9PH29</accession>
<gene>
    <name evidence="2" type="ORF">BC343_26335</name>
</gene>
<reference evidence="2 3" key="1">
    <citation type="submission" date="2016-07" db="EMBL/GenBank/DDBJ databases">
        <title>Genomic analysis of zinc-resistant bacterium Mucilaginibacter pedocola TBZ30.</title>
        <authorList>
            <person name="Huang J."/>
            <person name="Tang J."/>
        </authorList>
    </citation>
    <scope>NUCLEOTIDE SEQUENCE [LARGE SCALE GENOMIC DNA]</scope>
    <source>
        <strain evidence="2 3">TBZ30</strain>
    </source>
</reference>
<dbReference type="RefSeq" id="WP_078347818.1">
    <property type="nucleotide sequence ID" value="NZ_MBTF01000008.1"/>
</dbReference>
<keyword evidence="1" id="KW-0472">Membrane</keyword>
<evidence type="ECO:0000256" key="1">
    <source>
        <dbReference type="SAM" id="Phobius"/>
    </source>
</evidence>
<dbReference type="EMBL" id="MBTF01000008">
    <property type="protein sequence ID" value="OOQ60276.1"/>
    <property type="molecule type" value="Genomic_DNA"/>
</dbReference>
<proteinExistence type="predicted"/>
<dbReference type="STRING" id="1792845.BC343_26335"/>
<dbReference type="AlphaFoldDB" id="A0A1S9PH29"/>
<sequence length="156" mass="17625">MSFLTPEIIVTNPIPDETKIYYSKEDALLKAAGSLGLLGFGIDYLIVGTWIFGLAFTVAGAYYSFLKIRMLLTSKPQVIINKQGLQTADAPFATWEQVKGLNISGKLDTRGARPRLNYQHPQGKTSVRIDHLNISAHSFITLLTFYQHPWEFREYK</sequence>
<evidence type="ECO:0008006" key="4">
    <source>
        <dbReference type="Google" id="ProtNLM"/>
    </source>
</evidence>
<dbReference type="Proteomes" id="UP000189739">
    <property type="component" value="Unassembled WGS sequence"/>
</dbReference>
<evidence type="ECO:0000313" key="3">
    <source>
        <dbReference type="Proteomes" id="UP000189739"/>
    </source>
</evidence>
<keyword evidence="3" id="KW-1185">Reference proteome</keyword>
<organism evidence="2 3">
    <name type="scientific">Mucilaginibacter pedocola</name>
    <dbReference type="NCBI Taxonomy" id="1792845"/>
    <lineage>
        <taxon>Bacteria</taxon>
        <taxon>Pseudomonadati</taxon>
        <taxon>Bacteroidota</taxon>
        <taxon>Sphingobacteriia</taxon>
        <taxon>Sphingobacteriales</taxon>
        <taxon>Sphingobacteriaceae</taxon>
        <taxon>Mucilaginibacter</taxon>
    </lineage>
</organism>
<evidence type="ECO:0000313" key="2">
    <source>
        <dbReference type="EMBL" id="OOQ60276.1"/>
    </source>
</evidence>
<comment type="caution">
    <text evidence="2">The sequence shown here is derived from an EMBL/GenBank/DDBJ whole genome shotgun (WGS) entry which is preliminary data.</text>
</comment>